<name>A0A9D2HLH8_9BACT</name>
<keyword evidence="2 7" id="KW-0813">Transport</keyword>
<dbReference type="AlphaFoldDB" id="A0A9D2HLH8"/>
<gene>
    <name evidence="7" type="primary">atpH</name>
    <name evidence="8" type="ORF">H9784_02220</name>
</gene>
<evidence type="ECO:0000313" key="9">
    <source>
        <dbReference type="Proteomes" id="UP000823821"/>
    </source>
</evidence>
<evidence type="ECO:0000313" key="8">
    <source>
        <dbReference type="EMBL" id="HJA78377.1"/>
    </source>
</evidence>
<reference evidence="8" key="1">
    <citation type="journal article" date="2021" name="PeerJ">
        <title>Extensive microbial diversity within the chicken gut microbiome revealed by metagenomics and culture.</title>
        <authorList>
            <person name="Gilroy R."/>
            <person name="Ravi A."/>
            <person name="Getino M."/>
            <person name="Pursley I."/>
            <person name="Horton D.L."/>
            <person name="Alikhan N.F."/>
            <person name="Baker D."/>
            <person name="Gharbi K."/>
            <person name="Hall N."/>
            <person name="Watson M."/>
            <person name="Adriaenssens E.M."/>
            <person name="Foster-Nyarko E."/>
            <person name="Jarju S."/>
            <person name="Secka A."/>
            <person name="Antonio M."/>
            <person name="Oren A."/>
            <person name="Chaudhuri R.R."/>
            <person name="La Ragione R."/>
            <person name="Hildebrand F."/>
            <person name="Pallen M.J."/>
        </authorList>
    </citation>
    <scope>NUCLEOTIDE SEQUENCE</scope>
    <source>
        <strain evidence="8">5032</strain>
    </source>
</reference>
<reference evidence="8" key="2">
    <citation type="submission" date="2021-04" db="EMBL/GenBank/DDBJ databases">
        <authorList>
            <person name="Gilroy R."/>
        </authorList>
    </citation>
    <scope>NUCLEOTIDE SEQUENCE</scope>
    <source>
        <strain evidence="8">5032</strain>
    </source>
</reference>
<evidence type="ECO:0000256" key="7">
    <source>
        <dbReference type="HAMAP-Rule" id="MF_01416"/>
    </source>
</evidence>
<protein>
    <recommendedName>
        <fullName evidence="7">ATP synthase subunit delta</fullName>
    </recommendedName>
    <alternativeName>
        <fullName evidence="7">ATP synthase F(1) sector subunit delta</fullName>
    </alternativeName>
    <alternativeName>
        <fullName evidence="7">F-type ATPase subunit delta</fullName>
        <shortName evidence="7">F-ATPase subunit delta</shortName>
    </alternativeName>
</protein>
<proteinExistence type="inferred from homology"/>
<dbReference type="Pfam" id="PF00213">
    <property type="entry name" value="OSCP"/>
    <property type="match status" value="1"/>
</dbReference>
<dbReference type="Proteomes" id="UP000823821">
    <property type="component" value="Unassembled WGS sequence"/>
</dbReference>
<keyword evidence="7" id="KW-1003">Cell membrane</keyword>
<dbReference type="NCBIfam" id="TIGR01145">
    <property type="entry name" value="ATP_synt_delta"/>
    <property type="match status" value="1"/>
</dbReference>
<keyword evidence="6 7" id="KW-0066">ATP synthesis</keyword>
<accession>A0A9D2HLH8</accession>
<keyword evidence="3 7" id="KW-0375">Hydrogen ion transport</keyword>
<dbReference type="PANTHER" id="PTHR11910">
    <property type="entry name" value="ATP SYNTHASE DELTA CHAIN"/>
    <property type="match status" value="1"/>
</dbReference>
<dbReference type="GO" id="GO:0045259">
    <property type="term" value="C:proton-transporting ATP synthase complex"/>
    <property type="evidence" value="ECO:0007669"/>
    <property type="project" value="UniProtKB-KW"/>
</dbReference>
<keyword evidence="4 7" id="KW-0406">Ion transport</keyword>
<dbReference type="GO" id="GO:0005886">
    <property type="term" value="C:plasma membrane"/>
    <property type="evidence" value="ECO:0007669"/>
    <property type="project" value="UniProtKB-SubCell"/>
</dbReference>
<sequence length="183" mass="19856">MTDAMIARRYAAALFALGKEQGEEALGRYNADLQALSGEMREVPALAAVLQSPVIATTEKKAVLNGVLKKMKADQTVRNFCLLLADKERLACLGDIVRCYGTLLDEARGILRGRLTTAVELTEERQAALKAELEQKAGTAIELGFEVDPEILGGIVLKVGDKVLDASLRAQLAILRETFKRGE</sequence>
<evidence type="ECO:0000256" key="4">
    <source>
        <dbReference type="ARBA" id="ARBA00023065"/>
    </source>
</evidence>
<comment type="caution">
    <text evidence="8">The sequence shown here is derived from an EMBL/GenBank/DDBJ whole genome shotgun (WGS) entry which is preliminary data.</text>
</comment>
<dbReference type="GO" id="GO:0046933">
    <property type="term" value="F:proton-transporting ATP synthase activity, rotational mechanism"/>
    <property type="evidence" value="ECO:0007669"/>
    <property type="project" value="UniProtKB-UniRule"/>
</dbReference>
<dbReference type="EMBL" id="DWZD01000016">
    <property type="protein sequence ID" value="HJA78377.1"/>
    <property type="molecule type" value="Genomic_DNA"/>
</dbReference>
<comment type="similarity">
    <text evidence="7">Belongs to the ATPase delta chain family.</text>
</comment>
<dbReference type="PROSITE" id="PS00389">
    <property type="entry name" value="ATPASE_DELTA"/>
    <property type="match status" value="1"/>
</dbReference>
<evidence type="ECO:0000256" key="5">
    <source>
        <dbReference type="ARBA" id="ARBA00023136"/>
    </source>
</evidence>
<evidence type="ECO:0000256" key="3">
    <source>
        <dbReference type="ARBA" id="ARBA00022781"/>
    </source>
</evidence>
<dbReference type="HAMAP" id="MF_01416">
    <property type="entry name" value="ATP_synth_delta_bact"/>
    <property type="match status" value="1"/>
</dbReference>
<dbReference type="PRINTS" id="PR00125">
    <property type="entry name" value="ATPASEDELTA"/>
</dbReference>
<evidence type="ECO:0000256" key="1">
    <source>
        <dbReference type="ARBA" id="ARBA00004370"/>
    </source>
</evidence>
<keyword evidence="7" id="KW-0139">CF(1)</keyword>
<dbReference type="InterPro" id="IPR020781">
    <property type="entry name" value="ATPase_OSCP/d_CS"/>
</dbReference>
<keyword evidence="5 7" id="KW-0472">Membrane</keyword>
<comment type="function">
    <text evidence="7">This protein is part of the stalk that links CF(0) to CF(1). It either transmits conformational changes from CF(0) to CF(1) or is implicated in proton conduction.</text>
</comment>
<comment type="subcellular location">
    <subcellularLocation>
        <location evidence="7">Cell membrane</location>
        <topology evidence="7">Peripheral membrane protein</topology>
    </subcellularLocation>
    <subcellularLocation>
        <location evidence="1">Membrane</location>
    </subcellularLocation>
</comment>
<comment type="function">
    <text evidence="7">F(1)F(0) ATP synthase produces ATP from ADP in the presence of a proton or sodium gradient. F-type ATPases consist of two structural domains, F(1) containing the extramembraneous catalytic core and F(0) containing the membrane proton channel, linked together by a central stalk and a peripheral stalk. During catalysis, ATP synthesis in the catalytic domain of F(1) is coupled via a rotary mechanism of the central stalk subunits to proton translocation.</text>
</comment>
<dbReference type="Gene3D" id="1.10.520.20">
    <property type="entry name" value="N-terminal domain of the delta subunit of the F1F0-ATP synthase"/>
    <property type="match status" value="1"/>
</dbReference>
<dbReference type="InterPro" id="IPR026015">
    <property type="entry name" value="ATP_synth_OSCP/delta_N_sf"/>
</dbReference>
<dbReference type="InterPro" id="IPR000711">
    <property type="entry name" value="ATPase_OSCP/dsu"/>
</dbReference>
<evidence type="ECO:0000256" key="2">
    <source>
        <dbReference type="ARBA" id="ARBA00022448"/>
    </source>
</evidence>
<evidence type="ECO:0000256" key="6">
    <source>
        <dbReference type="ARBA" id="ARBA00023310"/>
    </source>
</evidence>
<organism evidence="8 9">
    <name type="scientific">Candidatus Desulfovibrio intestinavium</name>
    <dbReference type="NCBI Taxonomy" id="2838534"/>
    <lineage>
        <taxon>Bacteria</taxon>
        <taxon>Pseudomonadati</taxon>
        <taxon>Thermodesulfobacteriota</taxon>
        <taxon>Desulfovibrionia</taxon>
        <taxon>Desulfovibrionales</taxon>
        <taxon>Desulfovibrionaceae</taxon>
        <taxon>Desulfovibrio</taxon>
    </lineage>
</organism>
<dbReference type="SUPFAM" id="SSF47928">
    <property type="entry name" value="N-terminal domain of the delta subunit of the F1F0-ATP synthase"/>
    <property type="match status" value="1"/>
</dbReference>